<accession>A0A3N4K2A8</accession>
<gene>
    <name evidence="2" type="ORF">L873DRAFT_1841125</name>
</gene>
<dbReference type="EMBL" id="ML120362">
    <property type="protein sequence ID" value="RPB03499.1"/>
    <property type="molecule type" value="Genomic_DNA"/>
</dbReference>
<dbReference type="Proteomes" id="UP000276215">
    <property type="component" value="Unassembled WGS sequence"/>
</dbReference>
<dbReference type="AlphaFoldDB" id="A0A3N4K2A8"/>
<evidence type="ECO:0000313" key="2">
    <source>
        <dbReference type="EMBL" id="RPB03499.1"/>
    </source>
</evidence>
<keyword evidence="3" id="KW-1185">Reference proteome</keyword>
<reference evidence="2 3" key="1">
    <citation type="journal article" date="2018" name="Nat. Ecol. Evol.">
        <title>Pezizomycetes genomes reveal the molecular basis of ectomycorrhizal truffle lifestyle.</title>
        <authorList>
            <person name="Murat C."/>
            <person name="Payen T."/>
            <person name="Noel B."/>
            <person name="Kuo A."/>
            <person name="Morin E."/>
            <person name="Chen J."/>
            <person name="Kohler A."/>
            <person name="Krizsan K."/>
            <person name="Balestrini R."/>
            <person name="Da Silva C."/>
            <person name="Montanini B."/>
            <person name="Hainaut M."/>
            <person name="Levati E."/>
            <person name="Barry K.W."/>
            <person name="Belfiori B."/>
            <person name="Cichocki N."/>
            <person name="Clum A."/>
            <person name="Dockter R.B."/>
            <person name="Fauchery L."/>
            <person name="Guy J."/>
            <person name="Iotti M."/>
            <person name="Le Tacon F."/>
            <person name="Lindquist E.A."/>
            <person name="Lipzen A."/>
            <person name="Malagnac F."/>
            <person name="Mello A."/>
            <person name="Molinier V."/>
            <person name="Miyauchi S."/>
            <person name="Poulain J."/>
            <person name="Riccioni C."/>
            <person name="Rubini A."/>
            <person name="Sitrit Y."/>
            <person name="Splivallo R."/>
            <person name="Traeger S."/>
            <person name="Wang M."/>
            <person name="Zifcakova L."/>
            <person name="Wipf D."/>
            <person name="Zambonelli A."/>
            <person name="Paolocci F."/>
            <person name="Nowrousian M."/>
            <person name="Ottonello S."/>
            <person name="Baldrian P."/>
            <person name="Spatafora J.W."/>
            <person name="Henrissat B."/>
            <person name="Nagy L.G."/>
            <person name="Aury J.M."/>
            <person name="Wincker P."/>
            <person name="Grigoriev I.V."/>
            <person name="Bonfante P."/>
            <person name="Martin F.M."/>
        </authorList>
    </citation>
    <scope>NUCLEOTIDE SEQUENCE [LARGE SCALE GENOMIC DNA]</scope>
    <source>
        <strain evidence="2 3">120613-1</strain>
    </source>
</reference>
<protein>
    <recommendedName>
        <fullName evidence="1">DUF7881 domain-containing protein</fullName>
    </recommendedName>
</protein>
<organism evidence="2 3">
    <name type="scientific">Choiromyces venosus 120613-1</name>
    <dbReference type="NCBI Taxonomy" id="1336337"/>
    <lineage>
        <taxon>Eukaryota</taxon>
        <taxon>Fungi</taxon>
        <taxon>Dikarya</taxon>
        <taxon>Ascomycota</taxon>
        <taxon>Pezizomycotina</taxon>
        <taxon>Pezizomycetes</taxon>
        <taxon>Pezizales</taxon>
        <taxon>Tuberaceae</taxon>
        <taxon>Choiromyces</taxon>
    </lineage>
</organism>
<dbReference type="InterPro" id="IPR057203">
    <property type="entry name" value="DUF7881"/>
</dbReference>
<feature type="domain" description="DUF7881" evidence="1">
    <location>
        <begin position="8"/>
        <end position="81"/>
    </location>
</feature>
<sequence length="233" mass="26420">MPIDHSLGRNVHFYDASKPGITLGGLIQSGSVTEANFLDMIGILLATETPLRVQEKTSGHVVATTNNPLQPGEYDVYCDMHIFPLEKESLWIHLGYSRWITDMEDAVGISKINSLQNRFLLRSDIHQLFDQYLISVNPDDNYKIVVFDDDYLGLDGWILDPVCCDPANPHRVSDQLLRWHFRQSILANMRGVGEPTIEHDFPSGTDTMTEIREGPYAQERLEMEFASRLRAVG</sequence>
<evidence type="ECO:0000313" key="3">
    <source>
        <dbReference type="Proteomes" id="UP000276215"/>
    </source>
</evidence>
<dbReference type="Pfam" id="PF25324">
    <property type="entry name" value="DUF7881"/>
    <property type="match status" value="1"/>
</dbReference>
<dbReference type="OrthoDB" id="2142759at2759"/>
<dbReference type="STRING" id="1336337.A0A3N4K2A8"/>
<proteinExistence type="predicted"/>
<name>A0A3N4K2A8_9PEZI</name>
<evidence type="ECO:0000259" key="1">
    <source>
        <dbReference type="Pfam" id="PF25324"/>
    </source>
</evidence>